<evidence type="ECO:0000256" key="7">
    <source>
        <dbReference type="ARBA" id="ARBA00022679"/>
    </source>
</evidence>
<dbReference type="InterPro" id="IPR054169">
    <property type="entry name" value="GlgB_N"/>
</dbReference>
<comment type="function">
    <text evidence="2 10">Catalyzes the formation of the alpha-1,6-glucosidic linkages in glycogen by scission of a 1,4-alpha-linked oligosaccharide from growing alpha-1,4-glucan chains and the subsequent attachment of the oligosaccharide to the alpha-1,6 position.</text>
</comment>
<dbReference type="FunFam" id="2.60.40.1180:FF:000002">
    <property type="entry name" value="1,4-alpha-glucan branching enzyme GlgB"/>
    <property type="match status" value="1"/>
</dbReference>
<dbReference type="InterPro" id="IPR006047">
    <property type="entry name" value="GH13_cat_dom"/>
</dbReference>
<evidence type="ECO:0000256" key="4">
    <source>
        <dbReference type="ARBA" id="ARBA00009000"/>
    </source>
</evidence>
<dbReference type="NCBIfam" id="TIGR01515">
    <property type="entry name" value="branching_enzym"/>
    <property type="match status" value="1"/>
</dbReference>
<dbReference type="InterPro" id="IPR013783">
    <property type="entry name" value="Ig-like_fold"/>
</dbReference>
<evidence type="ECO:0000256" key="1">
    <source>
        <dbReference type="ARBA" id="ARBA00000826"/>
    </source>
</evidence>
<dbReference type="CDD" id="cd02855">
    <property type="entry name" value="E_set_GBE_prok_N"/>
    <property type="match status" value="1"/>
</dbReference>
<dbReference type="Pfam" id="PF02806">
    <property type="entry name" value="Alpha-amylase_C"/>
    <property type="match status" value="1"/>
</dbReference>
<dbReference type="SUPFAM" id="SSF51011">
    <property type="entry name" value="Glycosyl hydrolase domain"/>
    <property type="match status" value="1"/>
</dbReference>
<evidence type="ECO:0000259" key="12">
    <source>
        <dbReference type="SMART" id="SM00642"/>
    </source>
</evidence>
<dbReference type="SUPFAM" id="SSF81296">
    <property type="entry name" value="E set domains"/>
    <property type="match status" value="2"/>
</dbReference>
<dbReference type="InterPro" id="IPR037439">
    <property type="entry name" value="Branching_enzy"/>
</dbReference>
<comment type="similarity">
    <text evidence="4 10">Belongs to the glycosyl hydrolase 13 family. GlgB subfamily.</text>
</comment>
<feature type="active site" description="Nucleophile" evidence="10 11">
    <location>
        <position position="418"/>
    </location>
</feature>
<organism evidence="13 14">
    <name type="scientific">Wujia chipingensis</name>
    <dbReference type="NCBI Taxonomy" id="2763670"/>
    <lineage>
        <taxon>Bacteria</taxon>
        <taxon>Bacillati</taxon>
        <taxon>Bacillota</taxon>
        <taxon>Clostridia</taxon>
        <taxon>Lachnospirales</taxon>
        <taxon>Lachnospiraceae</taxon>
        <taxon>Wujia</taxon>
    </lineage>
</organism>
<evidence type="ECO:0000256" key="3">
    <source>
        <dbReference type="ARBA" id="ARBA00004964"/>
    </source>
</evidence>
<dbReference type="InterPro" id="IPR013780">
    <property type="entry name" value="Glyco_hydro_b"/>
</dbReference>
<dbReference type="Pfam" id="PF22019">
    <property type="entry name" value="GlgB_N"/>
    <property type="match status" value="1"/>
</dbReference>
<proteinExistence type="inferred from homology"/>
<dbReference type="Pfam" id="PF02922">
    <property type="entry name" value="CBM_48"/>
    <property type="match status" value="1"/>
</dbReference>
<dbReference type="Pfam" id="PF00128">
    <property type="entry name" value="Alpha-amylase"/>
    <property type="match status" value="1"/>
</dbReference>
<dbReference type="KEGG" id="wcp:H9Q76_11565"/>
<dbReference type="FunFam" id="2.60.40.10:FF:000169">
    <property type="entry name" value="1,4-alpha-glucan branching enzyme GlgB"/>
    <property type="match status" value="1"/>
</dbReference>
<sequence>MNKRLEDWVNWILYDELKNGVINAPKHLLGNHVYGDGQVITVYRPYAEKVCVESPTGKNREEMECLAEGFYGFYSAKKKYKGTKYRIETTYQDGTTVVTADAYAFDSQITEFDTYLFAEGKHYDVYEKFGAHPMTIDGVKGTYFAVWAPHARRVSVVGDFNMWDGALNPMQMMQTSGIYELFIPDVAPGAVYKYQILTRDGEILYKADPYGNQCQVRPDNANVVADLTGYKWKDTDWIENRKQQTRETELKKPMAIYECHLGSWKKKIEDSDFGFYTYRELAKMLCDYVKKMGYTHVELMGIAEYPFDGSWGYQVTNYYAPTSRYGSPEDFMYFVDHMHENGIGVILDWVPAHFPRDEHGLGRFDGMPLYEHPDPRRGEHPDWGTYIFDFGRNEVSNFLTANALFWVEKFHVDALRVDAVASMLYLDYGKQDGQWLPNKDGGNENYDAIELLRKINTVMEERNPGAFLIAEESTAWAGVTAPASMKGLGFLYKWNMGWMNDFLEYMKMDPYFRSFNHNRLTFSLSYTYAENYVLVISHDEVVHLKCSMLNKMPGVEMDKFANLRTAYGFMYGHPGKKLLFMGQEFGQLREWSEARSLDWFLLDQPLHKKMQKWVADLNHMYTTYDACYYNDNNQMGFEWTKVDDANTSIIAFVRRGKTVKDQLLFVCNFVPVERKDYWIGVPCLTEYEEIINSDAKIYGGSGTKNGKVKAFEEKCDRMPYAISIDIAPLSMMVFKYDYVDKKPAIAKKAAVAKTSTENKSVEKKTTK</sequence>
<dbReference type="Gene3D" id="2.60.40.1180">
    <property type="entry name" value="Golgi alpha-mannosidase II"/>
    <property type="match status" value="1"/>
</dbReference>
<dbReference type="EC" id="2.4.1.18" evidence="10"/>
<evidence type="ECO:0000256" key="5">
    <source>
        <dbReference type="ARBA" id="ARBA00022600"/>
    </source>
</evidence>
<comment type="subunit">
    <text evidence="10">Monomer.</text>
</comment>
<dbReference type="NCBIfam" id="NF008967">
    <property type="entry name" value="PRK12313.1"/>
    <property type="match status" value="1"/>
</dbReference>
<evidence type="ECO:0000313" key="14">
    <source>
        <dbReference type="Proteomes" id="UP000515819"/>
    </source>
</evidence>
<protein>
    <recommendedName>
        <fullName evidence="10">1,4-alpha-glucan branching enzyme GlgB</fullName>
        <ecNumber evidence="10">2.4.1.18</ecNumber>
    </recommendedName>
    <alternativeName>
        <fullName evidence="10">1,4-alpha-D-glucan:1,4-alpha-D-glucan 6-glucosyl-transferase</fullName>
    </alternativeName>
    <alternativeName>
        <fullName evidence="10">Alpha-(1-&gt;4)-glucan branching enzyme</fullName>
    </alternativeName>
    <alternativeName>
        <fullName evidence="10">Glycogen branching enzyme</fullName>
        <shortName evidence="10">BE</shortName>
    </alternativeName>
</protein>
<keyword evidence="9 10" id="KW-0119">Carbohydrate metabolism</keyword>
<dbReference type="FunFam" id="3.20.20.80:FF:000003">
    <property type="entry name" value="1,4-alpha-glucan branching enzyme GlgB"/>
    <property type="match status" value="1"/>
</dbReference>
<feature type="active site" description="Proton donor" evidence="10 11">
    <location>
        <position position="471"/>
    </location>
</feature>
<dbReference type="InterPro" id="IPR006407">
    <property type="entry name" value="GlgB"/>
</dbReference>
<dbReference type="PANTHER" id="PTHR43651:SF3">
    <property type="entry name" value="1,4-ALPHA-GLUCAN-BRANCHING ENZYME"/>
    <property type="match status" value="1"/>
</dbReference>
<name>A0A7G9FLB1_9FIRM</name>
<dbReference type="SUPFAM" id="SSF51445">
    <property type="entry name" value="(Trans)glycosidases"/>
    <property type="match status" value="1"/>
</dbReference>
<dbReference type="HAMAP" id="MF_00685">
    <property type="entry name" value="GlgB"/>
    <property type="match status" value="1"/>
</dbReference>
<dbReference type="GO" id="GO:0005978">
    <property type="term" value="P:glycogen biosynthetic process"/>
    <property type="evidence" value="ECO:0007669"/>
    <property type="project" value="UniProtKB-UniRule"/>
</dbReference>
<dbReference type="PANTHER" id="PTHR43651">
    <property type="entry name" value="1,4-ALPHA-GLUCAN-BRANCHING ENZYME"/>
    <property type="match status" value="1"/>
</dbReference>
<evidence type="ECO:0000256" key="9">
    <source>
        <dbReference type="ARBA" id="ARBA00023277"/>
    </source>
</evidence>
<dbReference type="SMART" id="SM00642">
    <property type="entry name" value="Aamy"/>
    <property type="match status" value="1"/>
</dbReference>
<comment type="pathway">
    <text evidence="3 10">Glycan biosynthesis; glycogen biosynthesis.</text>
</comment>
<dbReference type="InterPro" id="IPR014756">
    <property type="entry name" value="Ig_E-set"/>
</dbReference>
<evidence type="ECO:0000256" key="2">
    <source>
        <dbReference type="ARBA" id="ARBA00002953"/>
    </source>
</evidence>
<evidence type="ECO:0000256" key="10">
    <source>
        <dbReference type="HAMAP-Rule" id="MF_00685"/>
    </source>
</evidence>
<dbReference type="GO" id="GO:0043169">
    <property type="term" value="F:cation binding"/>
    <property type="evidence" value="ECO:0007669"/>
    <property type="project" value="InterPro"/>
</dbReference>
<dbReference type="RefSeq" id="WP_249321128.1">
    <property type="nucleotide sequence ID" value="NZ_CP060632.1"/>
</dbReference>
<keyword evidence="8 10" id="KW-0320">Glycogen biosynthesis</keyword>
<accession>A0A7G9FLB1</accession>
<dbReference type="EMBL" id="CP060632">
    <property type="protein sequence ID" value="QNL99342.1"/>
    <property type="molecule type" value="Genomic_DNA"/>
</dbReference>
<evidence type="ECO:0000256" key="8">
    <source>
        <dbReference type="ARBA" id="ARBA00023056"/>
    </source>
</evidence>
<keyword evidence="14" id="KW-1185">Reference proteome</keyword>
<dbReference type="InterPro" id="IPR017853">
    <property type="entry name" value="GH"/>
</dbReference>
<dbReference type="InterPro" id="IPR044143">
    <property type="entry name" value="GlgB_N_E_set_prok"/>
</dbReference>
<keyword evidence="5 10" id="KW-0321">Glycogen metabolism</keyword>
<evidence type="ECO:0000313" key="13">
    <source>
        <dbReference type="EMBL" id="QNL99342.1"/>
    </source>
</evidence>
<dbReference type="GO" id="GO:0003844">
    <property type="term" value="F:1,4-alpha-glucan branching enzyme activity"/>
    <property type="evidence" value="ECO:0007669"/>
    <property type="project" value="UniProtKB-UniRule"/>
</dbReference>
<dbReference type="NCBIfam" id="NF003811">
    <property type="entry name" value="PRK05402.1"/>
    <property type="match status" value="1"/>
</dbReference>
<dbReference type="CDD" id="cd11322">
    <property type="entry name" value="AmyAc_Glg_BE"/>
    <property type="match status" value="1"/>
</dbReference>
<comment type="catalytic activity">
    <reaction evidence="1 10">
        <text>Transfers a segment of a (1-&gt;4)-alpha-D-glucan chain to a primary hydroxy group in a similar glucan chain.</text>
        <dbReference type="EC" id="2.4.1.18"/>
    </reaction>
</comment>
<dbReference type="InterPro" id="IPR006048">
    <property type="entry name" value="A-amylase/branching_C"/>
</dbReference>
<dbReference type="GO" id="GO:0005829">
    <property type="term" value="C:cytosol"/>
    <property type="evidence" value="ECO:0007669"/>
    <property type="project" value="TreeGrafter"/>
</dbReference>
<keyword evidence="6 10" id="KW-0328">Glycosyltransferase</keyword>
<dbReference type="InterPro" id="IPR004193">
    <property type="entry name" value="Glyco_hydro_13_N"/>
</dbReference>
<evidence type="ECO:0000256" key="11">
    <source>
        <dbReference type="PIRSR" id="PIRSR000463-1"/>
    </source>
</evidence>
<dbReference type="PIRSF" id="PIRSF000463">
    <property type="entry name" value="GlgB"/>
    <property type="match status" value="1"/>
</dbReference>
<evidence type="ECO:0000256" key="6">
    <source>
        <dbReference type="ARBA" id="ARBA00022676"/>
    </source>
</evidence>
<dbReference type="Gene3D" id="3.20.20.80">
    <property type="entry name" value="Glycosidases"/>
    <property type="match status" value="1"/>
</dbReference>
<reference evidence="13 14" key="1">
    <citation type="submission" date="2020-08" db="EMBL/GenBank/DDBJ databases">
        <authorList>
            <person name="Liu C."/>
            <person name="Sun Q."/>
        </authorList>
    </citation>
    <scope>NUCLEOTIDE SEQUENCE [LARGE SCALE GENOMIC DNA]</scope>
    <source>
        <strain evidence="13 14">NSJ-4</strain>
    </source>
</reference>
<dbReference type="Proteomes" id="UP000515819">
    <property type="component" value="Chromosome"/>
</dbReference>
<dbReference type="GO" id="GO:0004553">
    <property type="term" value="F:hydrolase activity, hydrolyzing O-glycosyl compounds"/>
    <property type="evidence" value="ECO:0007669"/>
    <property type="project" value="InterPro"/>
</dbReference>
<feature type="domain" description="Glycosyl hydrolase family 13 catalytic" evidence="12">
    <location>
        <begin position="258"/>
        <end position="607"/>
    </location>
</feature>
<gene>
    <name evidence="10 13" type="primary">glgB</name>
    <name evidence="13" type="ORF">H9Q76_11565</name>
</gene>
<dbReference type="Gene3D" id="2.60.40.10">
    <property type="entry name" value="Immunoglobulins"/>
    <property type="match status" value="2"/>
</dbReference>
<dbReference type="UniPathway" id="UPA00164"/>
<dbReference type="AlphaFoldDB" id="A0A7G9FLB1"/>
<keyword evidence="7 10" id="KW-0808">Transferase</keyword>